<keyword evidence="2" id="KW-0808">Transferase</keyword>
<evidence type="ECO:0000313" key="6">
    <source>
        <dbReference type="EMBL" id="MET4577861.1"/>
    </source>
</evidence>
<dbReference type="SUPFAM" id="SSF51182">
    <property type="entry name" value="RmlC-like cupins"/>
    <property type="match status" value="1"/>
</dbReference>
<dbReference type="PANTHER" id="PTHR43300:SF4">
    <property type="entry name" value="ACYL-[ACYL-CARRIER-PROTEIN]--UDP-N-ACETYLGLUCOSAMINE O-ACYLTRANSFERASE"/>
    <property type="match status" value="1"/>
</dbReference>
<evidence type="ECO:0000256" key="3">
    <source>
        <dbReference type="ARBA" id="ARBA00022737"/>
    </source>
</evidence>
<dbReference type="Gene3D" id="2.160.10.10">
    <property type="entry name" value="Hexapeptide repeat proteins"/>
    <property type="match status" value="1"/>
</dbReference>
<proteinExistence type="inferred from homology"/>
<evidence type="ECO:0000313" key="7">
    <source>
        <dbReference type="Proteomes" id="UP001549320"/>
    </source>
</evidence>
<dbReference type="PANTHER" id="PTHR43300">
    <property type="entry name" value="ACETYLTRANSFERASE"/>
    <property type="match status" value="1"/>
</dbReference>
<evidence type="ECO:0000256" key="1">
    <source>
        <dbReference type="ARBA" id="ARBA00007274"/>
    </source>
</evidence>
<dbReference type="SUPFAM" id="SSF51161">
    <property type="entry name" value="Trimeric LpxA-like enzymes"/>
    <property type="match status" value="1"/>
</dbReference>
<dbReference type="InterPro" id="IPR011051">
    <property type="entry name" value="RmlC_Cupin_sf"/>
</dbReference>
<dbReference type="CDD" id="cd20292">
    <property type="entry name" value="cupin_QdtA-like"/>
    <property type="match status" value="1"/>
</dbReference>
<evidence type="ECO:0000259" key="5">
    <source>
        <dbReference type="Pfam" id="PF05523"/>
    </source>
</evidence>
<dbReference type="Gene3D" id="2.60.120.10">
    <property type="entry name" value="Jelly Rolls"/>
    <property type="match status" value="1"/>
</dbReference>
<dbReference type="InterPro" id="IPR011004">
    <property type="entry name" value="Trimer_LpxA-like_sf"/>
</dbReference>
<evidence type="ECO:0000256" key="2">
    <source>
        <dbReference type="ARBA" id="ARBA00022679"/>
    </source>
</evidence>
<dbReference type="RefSeq" id="WP_354444583.1">
    <property type="nucleotide sequence ID" value="NZ_JBEPSH010000005.1"/>
</dbReference>
<dbReference type="InterPro" id="IPR014710">
    <property type="entry name" value="RmlC-like_jellyroll"/>
</dbReference>
<keyword evidence="3" id="KW-0677">Repeat</keyword>
<keyword evidence="4" id="KW-0012">Acyltransferase</keyword>
<comment type="similarity">
    <text evidence="1">Belongs to the transferase hexapeptide repeat family.</text>
</comment>
<reference evidence="6 7" key="1">
    <citation type="submission" date="2024-06" db="EMBL/GenBank/DDBJ databases">
        <title>Sorghum-associated microbial communities from plants grown in Nebraska, USA.</title>
        <authorList>
            <person name="Schachtman D."/>
        </authorList>
    </citation>
    <scope>NUCLEOTIDE SEQUENCE [LARGE SCALE GENOMIC DNA]</scope>
    <source>
        <strain evidence="6 7">2709</strain>
    </source>
</reference>
<organism evidence="6 7">
    <name type="scientific">Ottowia thiooxydans</name>
    <dbReference type="NCBI Taxonomy" id="219182"/>
    <lineage>
        <taxon>Bacteria</taxon>
        <taxon>Pseudomonadati</taxon>
        <taxon>Pseudomonadota</taxon>
        <taxon>Betaproteobacteria</taxon>
        <taxon>Burkholderiales</taxon>
        <taxon>Comamonadaceae</taxon>
        <taxon>Ottowia</taxon>
    </lineage>
</organism>
<dbReference type="InterPro" id="IPR018357">
    <property type="entry name" value="Hexapep_transf_CS"/>
</dbReference>
<accession>A0ABV2QA03</accession>
<dbReference type="InterPro" id="IPR001451">
    <property type="entry name" value="Hexapep"/>
</dbReference>
<name>A0ABV2QA03_9BURK</name>
<feature type="domain" description="Sugar 3,4-ketoisomerase QdtA cupin" evidence="5">
    <location>
        <begin position="114"/>
        <end position="241"/>
    </location>
</feature>
<protein>
    <submittedName>
        <fullName evidence="6">dTDP-4-dehydrorhamnose 3,5-epimerase-like enzyme</fullName>
    </submittedName>
</protein>
<dbReference type="EMBL" id="JBEPSH010000005">
    <property type="protein sequence ID" value="MET4577861.1"/>
    <property type="molecule type" value="Genomic_DNA"/>
</dbReference>
<dbReference type="Pfam" id="PF00132">
    <property type="entry name" value="Hexapep"/>
    <property type="match status" value="1"/>
</dbReference>
<gene>
    <name evidence="6" type="ORF">ABIE13_002972</name>
</gene>
<dbReference type="InterPro" id="IPR008894">
    <property type="entry name" value="QdtA_cupin_dom"/>
</dbReference>
<dbReference type="Pfam" id="PF05523">
    <property type="entry name" value="FdtA"/>
    <property type="match status" value="1"/>
</dbReference>
<dbReference type="InterPro" id="IPR050179">
    <property type="entry name" value="Trans_hexapeptide_repeat"/>
</dbReference>
<comment type="caution">
    <text evidence="6">The sequence shown here is derived from an EMBL/GenBank/DDBJ whole genome shotgun (WGS) entry which is preliminary data.</text>
</comment>
<dbReference type="PROSITE" id="PS00101">
    <property type="entry name" value="HEXAPEP_TRANSFERASES"/>
    <property type="match status" value="2"/>
</dbReference>
<keyword evidence="7" id="KW-1185">Reference proteome</keyword>
<evidence type="ECO:0000256" key="4">
    <source>
        <dbReference type="ARBA" id="ARBA00023315"/>
    </source>
</evidence>
<sequence>MTDATIHPSAVVLTDAIGLGAQVGALACVASGAVLGKAARVGEGAVVCPGVRIGDHARVAPGAVVTHDVPANALVQGHPAIIVGYVDAPSRGTEKLTSALPSSVPGVSESAVRGVQLHHLREVPDLRGYLCAAEFDTNLPFVPHRCFWVYAVPNQQIRGEHAHKLCGQFLVAVTGSLRVVADDGERREEFLLDKPNLGLYLPPMTWGIQYGYSENAVLMVLASDAYDPQDYIRDYSEFQRLAHGAAPPR</sequence>
<dbReference type="Proteomes" id="UP001549320">
    <property type="component" value="Unassembled WGS sequence"/>
</dbReference>